<accession>A0AAE0GTU6</accession>
<dbReference type="Proteomes" id="UP001190700">
    <property type="component" value="Unassembled WGS sequence"/>
</dbReference>
<evidence type="ECO:0000313" key="1">
    <source>
        <dbReference type="EMBL" id="KAK3284197.1"/>
    </source>
</evidence>
<protein>
    <submittedName>
        <fullName evidence="1">Uncharacterized protein</fullName>
    </submittedName>
</protein>
<organism evidence="1 2">
    <name type="scientific">Cymbomonas tetramitiformis</name>
    <dbReference type="NCBI Taxonomy" id="36881"/>
    <lineage>
        <taxon>Eukaryota</taxon>
        <taxon>Viridiplantae</taxon>
        <taxon>Chlorophyta</taxon>
        <taxon>Pyramimonadophyceae</taxon>
        <taxon>Pyramimonadales</taxon>
        <taxon>Pyramimonadaceae</taxon>
        <taxon>Cymbomonas</taxon>
    </lineage>
</organism>
<name>A0AAE0GTU6_9CHLO</name>
<dbReference type="AlphaFoldDB" id="A0AAE0GTU6"/>
<reference evidence="1 2" key="1">
    <citation type="journal article" date="2015" name="Genome Biol. Evol.">
        <title>Comparative Genomics of a Bacterivorous Green Alga Reveals Evolutionary Causalities and Consequences of Phago-Mixotrophic Mode of Nutrition.</title>
        <authorList>
            <person name="Burns J.A."/>
            <person name="Paasch A."/>
            <person name="Narechania A."/>
            <person name="Kim E."/>
        </authorList>
    </citation>
    <scope>NUCLEOTIDE SEQUENCE [LARGE SCALE GENOMIC DNA]</scope>
    <source>
        <strain evidence="1 2">PLY_AMNH</strain>
    </source>
</reference>
<evidence type="ECO:0000313" key="2">
    <source>
        <dbReference type="Proteomes" id="UP001190700"/>
    </source>
</evidence>
<dbReference type="EMBL" id="LGRX02002457">
    <property type="protein sequence ID" value="KAK3284197.1"/>
    <property type="molecule type" value="Genomic_DNA"/>
</dbReference>
<keyword evidence="2" id="KW-1185">Reference proteome</keyword>
<comment type="caution">
    <text evidence="1">The sequence shown here is derived from an EMBL/GenBank/DDBJ whole genome shotgun (WGS) entry which is preliminary data.</text>
</comment>
<sequence length="232" mass="27256">MTEEKNLIDLLDKVPEQYLDKGRIPQEVFPLLYQIRVELESGVFHGTRLSLRENMQLRSRSSPPEGFKYLLKYKLAKWCDVVYQHMVERFVTEHTAERLSPTRHERMTTAQRCFSLVRLCHGTDSLSDLRLIKEWAREAAPHIQFASYEELSAQQIMLRERLQVAMQEEPFLSRWQPAVLSLEKLSTDGKPLESSECSETIIMEDIFTRDRFYTGVHACLFLFSHINTKMNL</sequence>
<proteinExistence type="predicted"/>
<gene>
    <name evidence="1" type="ORF">CYMTET_8143</name>
</gene>